<evidence type="ECO:0000256" key="10">
    <source>
        <dbReference type="ARBA" id="ARBA00049252"/>
    </source>
</evidence>
<dbReference type="NCBIfam" id="TIGR01354">
    <property type="entry name" value="cyt_deam_tetra"/>
    <property type="match status" value="1"/>
</dbReference>
<feature type="binding site" evidence="13">
    <location>
        <begin position="44"/>
        <end position="50"/>
    </location>
    <ligand>
        <name>substrate</name>
    </ligand>
</feature>
<dbReference type="GO" id="GO:0055086">
    <property type="term" value="P:nucleobase-containing small molecule metabolic process"/>
    <property type="evidence" value="ECO:0007669"/>
    <property type="project" value="UniProtKB-ARBA"/>
</dbReference>
<comment type="function">
    <text evidence="2 15">This enzyme scavenges exogenous and endogenous cytidine and 2'-deoxycytidine for UMP synthesis.</text>
</comment>
<dbReference type="PANTHER" id="PTHR11644">
    <property type="entry name" value="CYTIDINE DEAMINASE"/>
    <property type="match status" value="1"/>
</dbReference>
<dbReference type="PANTHER" id="PTHR11644:SF2">
    <property type="entry name" value="CYTIDINE DEAMINASE"/>
    <property type="match status" value="1"/>
</dbReference>
<evidence type="ECO:0000313" key="17">
    <source>
        <dbReference type="EMBL" id="KTC66222.1"/>
    </source>
</evidence>
<evidence type="ECO:0000256" key="1">
    <source>
        <dbReference type="ARBA" id="ARBA00001947"/>
    </source>
</evidence>
<dbReference type="PATRIC" id="fig|45056.6.peg.911"/>
<evidence type="ECO:0000256" key="2">
    <source>
        <dbReference type="ARBA" id="ARBA00003949"/>
    </source>
</evidence>
<sequence>MEDITKKMLTQATQVLSNAYAPYSRFHVSACIRSEQDKLFTGVNVENGSYGLTLCAEGSAIAQMVTAGYRQIKEMVILCSTNQLCPPCGACRQRIQEFASPETLIHLCNNETILKSISMKDLLPLAFNFDGTVL</sequence>
<keyword evidence="8 14" id="KW-0862">Zinc</keyword>
<dbReference type="SUPFAM" id="SSF53927">
    <property type="entry name" value="Cytidine deaminase-like"/>
    <property type="match status" value="1"/>
</dbReference>
<dbReference type="Gene3D" id="3.40.140.10">
    <property type="entry name" value="Cytidine Deaminase, domain 2"/>
    <property type="match status" value="1"/>
</dbReference>
<gene>
    <name evidence="17" type="primary">cdd</name>
    <name evidence="17" type="ORF">Lade_0880</name>
</gene>
<evidence type="ECO:0000256" key="11">
    <source>
        <dbReference type="ARBA" id="ARBA00049558"/>
    </source>
</evidence>
<evidence type="ECO:0000256" key="13">
    <source>
        <dbReference type="PIRSR" id="PIRSR606262-2"/>
    </source>
</evidence>
<keyword evidence="18" id="KW-1185">Reference proteome</keyword>
<dbReference type="FunFam" id="3.40.140.10:FF:000008">
    <property type="entry name" value="Cytidine deaminase"/>
    <property type="match status" value="1"/>
</dbReference>
<dbReference type="GO" id="GO:0042802">
    <property type="term" value="F:identical protein binding"/>
    <property type="evidence" value="ECO:0007669"/>
    <property type="project" value="UniProtKB-ARBA"/>
</dbReference>
<evidence type="ECO:0000256" key="6">
    <source>
        <dbReference type="ARBA" id="ARBA00022723"/>
    </source>
</evidence>
<comment type="similarity">
    <text evidence="3 15">Belongs to the cytidine and deoxycytidylate deaminase family.</text>
</comment>
<dbReference type="PROSITE" id="PS51747">
    <property type="entry name" value="CYT_DCMP_DEAMINASES_2"/>
    <property type="match status" value="1"/>
</dbReference>
<evidence type="ECO:0000259" key="16">
    <source>
        <dbReference type="PROSITE" id="PS51747"/>
    </source>
</evidence>
<accession>A0A0W0R5C5</accession>
<evidence type="ECO:0000313" key="18">
    <source>
        <dbReference type="Proteomes" id="UP000054859"/>
    </source>
</evidence>
<evidence type="ECO:0000256" key="4">
    <source>
        <dbReference type="ARBA" id="ARBA00012783"/>
    </source>
</evidence>
<feature type="domain" description="CMP/dCMP-type deaminase" evidence="16">
    <location>
        <begin position="3"/>
        <end position="130"/>
    </location>
</feature>
<dbReference type="CDD" id="cd01283">
    <property type="entry name" value="cytidine_deaminase"/>
    <property type="match status" value="1"/>
</dbReference>
<feature type="binding site" evidence="14">
    <location>
        <position position="91"/>
    </location>
    <ligand>
        <name>Zn(2+)</name>
        <dbReference type="ChEBI" id="CHEBI:29105"/>
        <note>catalytic</note>
    </ligand>
</feature>
<evidence type="ECO:0000256" key="9">
    <source>
        <dbReference type="ARBA" id="ARBA00032005"/>
    </source>
</evidence>
<evidence type="ECO:0000256" key="12">
    <source>
        <dbReference type="PIRSR" id="PIRSR606262-1"/>
    </source>
</evidence>
<comment type="caution">
    <text evidence="17">The sequence shown here is derived from an EMBL/GenBank/DDBJ whole genome shotgun (WGS) entry which is preliminary data.</text>
</comment>
<dbReference type="GO" id="GO:0072527">
    <property type="term" value="P:pyrimidine-containing compound metabolic process"/>
    <property type="evidence" value="ECO:0007669"/>
    <property type="project" value="UniProtKB-ARBA"/>
</dbReference>
<feature type="binding site" evidence="14">
    <location>
        <position position="88"/>
    </location>
    <ligand>
        <name>Zn(2+)</name>
        <dbReference type="ChEBI" id="CHEBI:29105"/>
        <note>catalytic</note>
    </ligand>
</feature>
<evidence type="ECO:0000256" key="14">
    <source>
        <dbReference type="PIRSR" id="PIRSR606262-3"/>
    </source>
</evidence>
<feature type="binding site" evidence="14">
    <location>
        <position position="55"/>
    </location>
    <ligand>
        <name>Zn(2+)</name>
        <dbReference type="ChEBI" id="CHEBI:29105"/>
        <note>catalytic</note>
    </ligand>
</feature>
<dbReference type="InterPro" id="IPR006262">
    <property type="entry name" value="Cyt_deam_tetra"/>
</dbReference>
<evidence type="ECO:0000256" key="7">
    <source>
        <dbReference type="ARBA" id="ARBA00022801"/>
    </source>
</evidence>
<dbReference type="STRING" id="45056.Lade_0880"/>
<dbReference type="InterPro" id="IPR016193">
    <property type="entry name" value="Cytidine_deaminase-like"/>
</dbReference>
<evidence type="ECO:0000256" key="8">
    <source>
        <dbReference type="ARBA" id="ARBA00022833"/>
    </source>
</evidence>
<reference evidence="17 18" key="1">
    <citation type="submission" date="2015-11" db="EMBL/GenBank/DDBJ databases">
        <title>Identification of large and diverse effector repertoires of 38 Legionella species.</title>
        <authorList>
            <person name="Burstein D."/>
            <person name="Amaro F."/>
            <person name="Zusman T."/>
            <person name="Lifshitz Z."/>
            <person name="Cohen O."/>
            <person name="Gilbert J.A."/>
            <person name="Pupko T."/>
            <person name="Shuman H.A."/>
            <person name="Segal G."/>
        </authorList>
    </citation>
    <scope>NUCLEOTIDE SEQUENCE [LARGE SCALE GENOMIC DNA]</scope>
    <source>
        <strain evidence="17 18">1762-AUS-E</strain>
    </source>
</reference>
<keyword evidence="6 14" id="KW-0479">Metal-binding</keyword>
<comment type="cofactor">
    <cofactor evidence="1 14 15">
        <name>Zn(2+)</name>
        <dbReference type="ChEBI" id="CHEBI:29105"/>
    </cofactor>
</comment>
<dbReference type="Pfam" id="PF00383">
    <property type="entry name" value="dCMP_cyt_deam_1"/>
    <property type="match status" value="1"/>
</dbReference>
<comment type="catalytic activity">
    <reaction evidence="11 15">
        <text>cytidine + H2O + H(+) = uridine + NH4(+)</text>
        <dbReference type="Rhea" id="RHEA:16069"/>
        <dbReference type="ChEBI" id="CHEBI:15377"/>
        <dbReference type="ChEBI" id="CHEBI:15378"/>
        <dbReference type="ChEBI" id="CHEBI:16704"/>
        <dbReference type="ChEBI" id="CHEBI:17562"/>
        <dbReference type="ChEBI" id="CHEBI:28938"/>
        <dbReference type="EC" id="3.5.4.5"/>
    </reaction>
</comment>
<keyword evidence="7 15" id="KW-0378">Hydrolase</keyword>
<comment type="catalytic activity">
    <reaction evidence="10 15">
        <text>2'-deoxycytidine + H2O + H(+) = 2'-deoxyuridine + NH4(+)</text>
        <dbReference type="Rhea" id="RHEA:13433"/>
        <dbReference type="ChEBI" id="CHEBI:15377"/>
        <dbReference type="ChEBI" id="CHEBI:15378"/>
        <dbReference type="ChEBI" id="CHEBI:15698"/>
        <dbReference type="ChEBI" id="CHEBI:16450"/>
        <dbReference type="ChEBI" id="CHEBI:28938"/>
        <dbReference type="EC" id="3.5.4.5"/>
    </reaction>
</comment>
<dbReference type="EC" id="3.5.4.5" evidence="4 15"/>
<dbReference type="InterPro" id="IPR002125">
    <property type="entry name" value="CMP_dCMP_dom"/>
</dbReference>
<dbReference type="GO" id="GO:0004126">
    <property type="term" value="F:cytidine deaminase activity"/>
    <property type="evidence" value="ECO:0007669"/>
    <property type="project" value="UniProtKB-UniRule"/>
</dbReference>
<feature type="active site" description="Proton donor" evidence="12">
    <location>
        <position position="57"/>
    </location>
</feature>
<name>A0A0W0R5C5_9GAMM</name>
<organism evidence="17 18">
    <name type="scientific">Legionella adelaidensis</name>
    <dbReference type="NCBI Taxonomy" id="45056"/>
    <lineage>
        <taxon>Bacteria</taxon>
        <taxon>Pseudomonadati</taxon>
        <taxon>Pseudomonadota</taxon>
        <taxon>Gammaproteobacteria</taxon>
        <taxon>Legionellales</taxon>
        <taxon>Legionellaceae</taxon>
        <taxon>Legionella</taxon>
    </lineage>
</organism>
<protein>
    <recommendedName>
        <fullName evidence="5 15">Cytidine deaminase</fullName>
        <ecNumber evidence="4 15">3.5.4.5</ecNumber>
    </recommendedName>
    <alternativeName>
        <fullName evidence="9 15">Cytidine aminohydrolase</fullName>
    </alternativeName>
</protein>
<evidence type="ECO:0000256" key="3">
    <source>
        <dbReference type="ARBA" id="ARBA00006576"/>
    </source>
</evidence>
<evidence type="ECO:0000256" key="5">
    <source>
        <dbReference type="ARBA" id="ARBA00018266"/>
    </source>
</evidence>
<dbReference type="GO" id="GO:0008270">
    <property type="term" value="F:zinc ion binding"/>
    <property type="evidence" value="ECO:0007669"/>
    <property type="project" value="UniProtKB-UniRule"/>
</dbReference>
<dbReference type="GO" id="GO:0005829">
    <property type="term" value="C:cytosol"/>
    <property type="evidence" value="ECO:0007669"/>
    <property type="project" value="TreeGrafter"/>
</dbReference>
<proteinExistence type="inferred from homology"/>
<dbReference type="InterPro" id="IPR050202">
    <property type="entry name" value="Cyt/Deoxycyt_deaminase"/>
</dbReference>
<dbReference type="RefSeq" id="WP_058461916.1">
    <property type="nucleotide sequence ID" value="NZ_CAAAHS010000005.1"/>
</dbReference>
<dbReference type="EMBL" id="LNKA01000001">
    <property type="protein sequence ID" value="KTC66222.1"/>
    <property type="molecule type" value="Genomic_DNA"/>
</dbReference>
<dbReference type="NCBIfam" id="NF004064">
    <property type="entry name" value="PRK05578.1"/>
    <property type="match status" value="1"/>
</dbReference>
<dbReference type="OrthoDB" id="9795347at2"/>
<dbReference type="Proteomes" id="UP000054859">
    <property type="component" value="Unassembled WGS sequence"/>
</dbReference>
<dbReference type="PROSITE" id="PS00903">
    <property type="entry name" value="CYT_DCMP_DEAMINASES_1"/>
    <property type="match status" value="1"/>
</dbReference>
<dbReference type="InterPro" id="IPR016192">
    <property type="entry name" value="APOBEC/CMP_deaminase_Zn-bd"/>
</dbReference>
<dbReference type="AlphaFoldDB" id="A0A0W0R5C5"/>
<evidence type="ECO:0000256" key="15">
    <source>
        <dbReference type="RuleBase" id="RU364006"/>
    </source>
</evidence>